<dbReference type="HOGENOM" id="CLU_845389_0_0_1"/>
<evidence type="ECO:0000313" key="2">
    <source>
        <dbReference type="EMBL" id="ESO04492.1"/>
    </source>
</evidence>
<keyword evidence="1" id="KW-0812">Transmembrane</keyword>
<dbReference type="CTD" id="20209436"/>
<reference evidence="4" key="1">
    <citation type="submission" date="2012-12" db="EMBL/GenBank/DDBJ databases">
        <authorList>
            <person name="Hellsten U."/>
            <person name="Grimwood J."/>
            <person name="Chapman J.A."/>
            <person name="Shapiro H."/>
            <person name="Aerts A."/>
            <person name="Otillar R.P."/>
            <person name="Terry A.Y."/>
            <person name="Boore J.L."/>
            <person name="Simakov O."/>
            <person name="Marletaz F."/>
            <person name="Cho S.-J."/>
            <person name="Edsinger-Gonzales E."/>
            <person name="Havlak P."/>
            <person name="Kuo D.-H."/>
            <person name="Larsson T."/>
            <person name="Lv J."/>
            <person name="Arendt D."/>
            <person name="Savage R."/>
            <person name="Osoegawa K."/>
            <person name="de Jong P."/>
            <person name="Lindberg D.R."/>
            <person name="Seaver E.C."/>
            <person name="Weisblat D.A."/>
            <person name="Putnam N.H."/>
            <person name="Grigoriev I.V."/>
            <person name="Rokhsar D.S."/>
        </authorList>
    </citation>
    <scope>NUCLEOTIDE SEQUENCE</scope>
</reference>
<evidence type="ECO:0000313" key="3">
    <source>
        <dbReference type="EnsemblMetazoa" id="HelroP184236"/>
    </source>
</evidence>
<dbReference type="OrthoDB" id="7417618at2759"/>
<sequence>MSVYEKIVSHMFYLQGNDGKLIGCLNVEFLYEKDKDTELETCASNCSTGILAVNHTRASKADTTVLTTNQKIAIAAGTTSAVVTTLGLGLVFMKRDREASLMMFRLSESPDDKARVCKTIDHLTGDEWGEKNILKMMRLGKKCNSTVRSIFIKFNDVGVETLVFKNIQNMESSDKDLASARLTHDLSNDQRIELKKLLNEAKDMEVECKKGFFIPFKRWEAGNNSGRLAMPPEIGLLTMLGSMTLVMKGLLYIFAKISGDVNISFSTTASNLGVLLDSQLSMKDYIKMLFVSCITHLKNLFPFRLLLDRPTMEGLVHVFISTRLDYCNI</sequence>
<keyword evidence="1" id="KW-1133">Transmembrane helix</keyword>
<dbReference type="EMBL" id="AMQM01009469">
    <property type="status" value="NOT_ANNOTATED_CDS"/>
    <property type="molecule type" value="Genomic_DNA"/>
</dbReference>
<organism evidence="3 4">
    <name type="scientific">Helobdella robusta</name>
    <name type="common">Californian leech</name>
    <dbReference type="NCBI Taxonomy" id="6412"/>
    <lineage>
        <taxon>Eukaryota</taxon>
        <taxon>Metazoa</taxon>
        <taxon>Spiralia</taxon>
        <taxon>Lophotrochozoa</taxon>
        <taxon>Annelida</taxon>
        <taxon>Clitellata</taxon>
        <taxon>Hirudinea</taxon>
        <taxon>Rhynchobdellida</taxon>
        <taxon>Glossiphoniidae</taxon>
        <taxon>Helobdella</taxon>
    </lineage>
</organism>
<dbReference type="Proteomes" id="UP000015101">
    <property type="component" value="Unassembled WGS sequence"/>
</dbReference>
<dbReference type="InParanoid" id="T1FKT7"/>
<reference evidence="3" key="3">
    <citation type="submission" date="2015-06" db="UniProtKB">
        <authorList>
            <consortium name="EnsemblMetazoa"/>
        </authorList>
    </citation>
    <scope>IDENTIFICATION</scope>
</reference>
<dbReference type="PANTHER" id="PTHR37445">
    <property type="entry name" value="PROTEIN CBG24663"/>
    <property type="match status" value="1"/>
</dbReference>
<accession>T1FKT7</accession>
<reference evidence="2 4" key="2">
    <citation type="journal article" date="2013" name="Nature">
        <title>Insights into bilaterian evolution from three spiralian genomes.</title>
        <authorList>
            <person name="Simakov O."/>
            <person name="Marletaz F."/>
            <person name="Cho S.J."/>
            <person name="Edsinger-Gonzales E."/>
            <person name="Havlak P."/>
            <person name="Hellsten U."/>
            <person name="Kuo D.H."/>
            <person name="Larsson T."/>
            <person name="Lv J."/>
            <person name="Arendt D."/>
            <person name="Savage R."/>
            <person name="Osoegawa K."/>
            <person name="de Jong P."/>
            <person name="Grimwood J."/>
            <person name="Chapman J.A."/>
            <person name="Shapiro H."/>
            <person name="Aerts A."/>
            <person name="Otillar R.P."/>
            <person name="Terry A.Y."/>
            <person name="Boore J.L."/>
            <person name="Grigoriev I.V."/>
            <person name="Lindberg D.R."/>
            <person name="Seaver E.C."/>
            <person name="Weisblat D.A."/>
            <person name="Putnam N.H."/>
            <person name="Rokhsar D.S."/>
        </authorList>
    </citation>
    <scope>NUCLEOTIDE SEQUENCE</scope>
</reference>
<gene>
    <name evidence="3" type="primary">20209436</name>
    <name evidence="2" type="ORF">HELRODRAFT_184236</name>
</gene>
<evidence type="ECO:0000256" key="1">
    <source>
        <dbReference type="SAM" id="Phobius"/>
    </source>
</evidence>
<keyword evidence="1" id="KW-0472">Membrane</keyword>
<dbReference type="EMBL" id="KB096478">
    <property type="protein sequence ID" value="ESO04492.1"/>
    <property type="molecule type" value="Genomic_DNA"/>
</dbReference>
<dbReference type="KEGG" id="hro:HELRODRAFT_184236"/>
<dbReference type="PANTHER" id="PTHR37445:SF3">
    <property type="entry name" value="ZINC FINGER PHD-TYPE DOMAIN-CONTAINING PROTEIN"/>
    <property type="match status" value="1"/>
</dbReference>
<protein>
    <submittedName>
        <fullName evidence="2 3">Uncharacterized protein</fullName>
    </submittedName>
</protein>
<evidence type="ECO:0000313" key="4">
    <source>
        <dbReference type="Proteomes" id="UP000015101"/>
    </source>
</evidence>
<dbReference type="RefSeq" id="XP_009017410.1">
    <property type="nucleotide sequence ID" value="XM_009019162.1"/>
</dbReference>
<dbReference type="AlphaFoldDB" id="T1FKT7"/>
<dbReference type="GeneID" id="20209436"/>
<keyword evidence="4" id="KW-1185">Reference proteome</keyword>
<name>T1FKT7_HELRO</name>
<feature type="transmembrane region" description="Helical" evidence="1">
    <location>
        <begin position="72"/>
        <end position="93"/>
    </location>
</feature>
<dbReference type="EnsemblMetazoa" id="HelroT184236">
    <property type="protein sequence ID" value="HelroP184236"/>
    <property type="gene ID" value="HelroG184236"/>
</dbReference>
<proteinExistence type="predicted"/>